<accession>A0AA86UWI4</accession>
<dbReference type="AlphaFoldDB" id="A0AA86UWI4"/>
<protein>
    <submittedName>
        <fullName evidence="1">Uncharacterized protein</fullName>
    </submittedName>
</protein>
<evidence type="ECO:0000313" key="3">
    <source>
        <dbReference type="Proteomes" id="UP001642409"/>
    </source>
</evidence>
<reference evidence="2 3" key="2">
    <citation type="submission" date="2024-07" db="EMBL/GenBank/DDBJ databases">
        <authorList>
            <person name="Akdeniz Z."/>
        </authorList>
    </citation>
    <scope>NUCLEOTIDE SEQUENCE [LARGE SCALE GENOMIC DNA]</scope>
</reference>
<evidence type="ECO:0000313" key="1">
    <source>
        <dbReference type="EMBL" id="CAI9974710.1"/>
    </source>
</evidence>
<keyword evidence="3" id="KW-1185">Reference proteome</keyword>
<gene>
    <name evidence="1" type="ORF">HINF_LOCUS62355</name>
    <name evidence="2" type="ORF">HINF_LOCUS66711</name>
</gene>
<dbReference type="EMBL" id="CAXDID020000453">
    <property type="protein sequence ID" value="CAL6093089.1"/>
    <property type="molecule type" value="Genomic_DNA"/>
</dbReference>
<dbReference type="EMBL" id="CATOUU010001154">
    <property type="protein sequence ID" value="CAI9974710.1"/>
    <property type="molecule type" value="Genomic_DNA"/>
</dbReference>
<name>A0AA86UWI4_9EUKA</name>
<comment type="caution">
    <text evidence="1">The sequence shown here is derived from an EMBL/GenBank/DDBJ whole genome shotgun (WGS) entry which is preliminary data.</text>
</comment>
<reference evidence="1" key="1">
    <citation type="submission" date="2023-06" db="EMBL/GenBank/DDBJ databases">
        <authorList>
            <person name="Kurt Z."/>
        </authorList>
    </citation>
    <scope>NUCLEOTIDE SEQUENCE</scope>
</reference>
<sequence>MITYVYSLLNCVQNISLSAQCSDIRRITVQNSNCLLQFVPPKFANNTLMCADVKVSDISEIRSQVLADDISDVVINIRVAVNSTQSLNFQNINIFTFQQQTSLQLRNVTLNLEYFEDQPFQSLNLQLLQFNSTNKPSTELILNQFNIQTVGECSVNVNTLKTVDKRSYAFTDVEMNNTYICVDVDRAQVNSQLFMNYSTFRNIRIEAKIQSEQTQFSLLQQLTIEQTIVKNCYFDVKINAYSFDGLVQQQIHQMQVQNVYLSLISNVSYSNGIASASKAAILMEAVISYQQVNALHQASFLVNKGGYVLVKHLNLNVKEVKASNFGSVQYVQMLRMQHSNIVIENVLANGGILCYQTKLLANSIIIIAQSHIEILNNNQYKVALIHNLQKRSILELQEVKGIGFKIIIRGKGDVFGEVSWLA</sequence>
<evidence type="ECO:0000313" key="2">
    <source>
        <dbReference type="EMBL" id="CAL6093089.1"/>
    </source>
</evidence>
<proteinExistence type="predicted"/>
<organism evidence="1">
    <name type="scientific">Hexamita inflata</name>
    <dbReference type="NCBI Taxonomy" id="28002"/>
    <lineage>
        <taxon>Eukaryota</taxon>
        <taxon>Metamonada</taxon>
        <taxon>Diplomonadida</taxon>
        <taxon>Hexamitidae</taxon>
        <taxon>Hexamitinae</taxon>
        <taxon>Hexamita</taxon>
    </lineage>
</organism>
<dbReference type="Proteomes" id="UP001642409">
    <property type="component" value="Unassembled WGS sequence"/>
</dbReference>